<dbReference type="eggNOG" id="COG4729">
    <property type="taxonomic scope" value="Bacteria"/>
</dbReference>
<dbReference type="Pfam" id="PF08905">
    <property type="entry name" value="DUF1850"/>
    <property type="match status" value="1"/>
</dbReference>
<dbReference type="AlphaFoldDB" id="U3AJA6"/>
<reference evidence="1" key="1">
    <citation type="journal article" date="2013" name="Genome Announc.">
        <title>Draft Genome Sequence of Loktanella cinnabarina LL-001T, Isolated from Deep-Sea Floor Sediment.</title>
        <authorList>
            <person name="Nishi S."/>
            <person name="Tsubouchi T."/>
            <person name="Takaki Y."/>
            <person name="Koyanagi R."/>
            <person name="Satoh N."/>
            <person name="Maruyama T."/>
            <person name="Hatada Y."/>
        </authorList>
    </citation>
    <scope>NUCLEOTIDE SEQUENCE [LARGE SCALE GENOMIC DNA]</scope>
    <source>
        <strain evidence="1">LL-001</strain>
    </source>
</reference>
<dbReference type="STRING" id="1337093.MBELCI_0915"/>
<evidence type="ECO:0000313" key="2">
    <source>
        <dbReference type="Proteomes" id="UP000016566"/>
    </source>
</evidence>
<dbReference type="InterPro" id="IPR015001">
    <property type="entry name" value="DUF1850"/>
</dbReference>
<proteinExistence type="predicted"/>
<name>U3AJA6_9RHOB</name>
<organism evidence="1 2">
    <name type="scientific">Limimaricola cinnabarinus LL-001</name>
    <dbReference type="NCBI Taxonomy" id="1337093"/>
    <lineage>
        <taxon>Bacteria</taxon>
        <taxon>Pseudomonadati</taxon>
        <taxon>Pseudomonadota</taxon>
        <taxon>Alphaproteobacteria</taxon>
        <taxon>Rhodobacterales</taxon>
        <taxon>Paracoccaceae</taxon>
        <taxon>Limimaricola</taxon>
    </lineage>
</organism>
<sequence>MIAGAALSLATGGFDLGWTHSVEKTEWRERWRVEDGALHLEQARVRGSGAGMEPGPEARLEEGWWVWEPSLSVPALDLAASGATGAGWTLCADGQCREIGTQSGEALHLTPC</sequence>
<evidence type="ECO:0000313" key="1">
    <source>
        <dbReference type="EMBL" id="GAD54863.1"/>
    </source>
</evidence>
<comment type="caution">
    <text evidence="1">The sequence shown here is derived from an EMBL/GenBank/DDBJ whole genome shotgun (WGS) entry which is preliminary data.</text>
</comment>
<dbReference type="EMBL" id="BATB01000007">
    <property type="protein sequence ID" value="GAD54863.1"/>
    <property type="molecule type" value="Genomic_DNA"/>
</dbReference>
<protein>
    <submittedName>
        <fullName evidence="1">Hypotheical conserved protein</fullName>
    </submittedName>
</protein>
<accession>U3AJA6</accession>
<gene>
    <name evidence="1" type="ORF">MBELCI_0915</name>
</gene>
<dbReference type="Proteomes" id="UP000016566">
    <property type="component" value="Unassembled WGS sequence"/>
</dbReference>
<keyword evidence="2" id="KW-1185">Reference proteome</keyword>